<accession>A0A6P5A665</accession>
<dbReference type="GeneID" id="109480878"/>
<dbReference type="RefSeq" id="XP_019638767.1">
    <property type="nucleotide sequence ID" value="XM_019783208.1"/>
</dbReference>
<dbReference type="AlphaFoldDB" id="A0A6P5A665"/>
<evidence type="ECO:0000313" key="2">
    <source>
        <dbReference type="Proteomes" id="UP000515135"/>
    </source>
</evidence>
<dbReference type="Proteomes" id="UP000515135">
    <property type="component" value="Unplaced"/>
</dbReference>
<dbReference type="OrthoDB" id="10013195at2759"/>
<evidence type="ECO:0000256" key="1">
    <source>
        <dbReference type="SAM" id="MobiDB-lite"/>
    </source>
</evidence>
<gene>
    <name evidence="3" type="primary">LOC109480878</name>
</gene>
<protein>
    <submittedName>
        <fullName evidence="3">Uncharacterized protein LOC109480878</fullName>
    </submittedName>
</protein>
<keyword evidence="2" id="KW-1185">Reference proteome</keyword>
<feature type="compositionally biased region" description="Polar residues" evidence="1">
    <location>
        <begin position="112"/>
        <end position="121"/>
    </location>
</feature>
<proteinExistence type="predicted"/>
<organism evidence="2 3">
    <name type="scientific">Branchiostoma belcheri</name>
    <name type="common">Amphioxus</name>
    <dbReference type="NCBI Taxonomy" id="7741"/>
    <lineage>
        <taxon>Eukaryota</taxon>
        <taxon>Metazoa</taxon>
        <taxon>Chordata</taxon>
        <taxon>Cephalochordata</taxon>
        <taxon>Leptocardii</taxon>
        <taxon>Amphioxiformes</taxon>
        <taxon>Branchiostomatidae</taxon>
        <taxon>Branchiostoma</taxon>
    </lineage>
</organism>
<feature type="compositionally biased region" description="Polar residues" evidence="1">
    <location>
        <begin position="89"/>
        <end position="99"/>
    </location>
</feature>
<name>A0A6P5A665_BRABE</name>
<sequence>MEPQIGEVGQGDDQRTTSLWALLERPCGFGPVESVETEQKNASRLPTRFSHGRRVSVARKLNATLRAATQTIVVRRAGRNGQDEETVVVSDTRTVSPTARGTHRQDQRTVPEKNTPQTRLKSVNRRDAEAEYQSRSQQRSNRAREKKSDNIKSCSRIPVPLRRRGAQSSLDCPPPGTYCDPHLSKTALIYHDVIAGERVLINYLPDDICKWESTDDVELSACQKGVTPSDYTDDNNRIIPRYRRHMDKVYRKELRQVARKLRKYVRDNG</sequence>
<reference evidence="3" key="1">
    <citation type="submission" date="2025-08" db="UniProtKB">
        <authorList>
            <consortium name="RefSeq"/>
        </authorList>
    </citation>
    <scope>IDENTIFICATION</scope>
    <source>
        <tissue evidence="3">Gonad</tissue>
    </source>
</reference>
<evidence type="ECO:0000313" key="3">
    <source>
        <dbReference type="RefSeq" id="XP_019638767.1"/>
    </source>
</evidence>
<feature type="region of interest" description="Disordered" evidence="1">
    <location>
        <begin position="76"/>
        <end position="172"/>
    </location>
</feature>
<dbReference type="KEGG" id="bbel:109480878"/>